<keyword evidence="3" id="KW-0342">GTP-binding</keyword>
<feature type="domain" description="AIG1-type G" evidence="4">
    <location>
        <begin position="13"/>
        <end position="226"/>
    </location>
</feature>
<dbReference type="Pfam" id="PF04548">
    <property type="entry name" value="AIG1"/>
    <property type="match status" value="1"/>
</dbReference>
<dbReference type="Proteomes" id="UP000507470">
    <property type="component" value="Unassembled WGS sequence"/>
</dbReference>
<dbReference type="InterPro" id="IPR006703">
    <property type="entry name" value="G_AIG1"/>
</dbReference>
<dbReference type="PANTHER" id="PTHR10903">
    <property type="entry name" value="GTPASE, IMAP FAMILY MEMBER-RELATED"/>
    <property type="match status" value="1"/>
</dbReference>
<dbReference type="PANTHER" id="PTHR10903:SF184">
    <property type="entry name" value="GTP-BINDING PROTEIN A"/>
    <property type="match status" value="1"/>
</dbReference>
<keyword evidence="6" id="KW-1185">Reference proteome</keyword>
<evidence type="ECO:0000313" key="6">
    <source>
        <dbReference type="Proteomes" id="UP000507470"/>
    </source>
</evidence>
<evidence type="ECO:0000256" key="2">
    <source>
        <dbReference type="ARBA" id="ARBA00022741"/>
    </source>
</evidence>
<dbReference type="AlphaFoldDB" id="A0A6J8CJ28"/>
<evidence type="ECO:0000256" key="3">
    <source>
        <dbReference type="ARBA" id="ARBA00023134"/>
    </source>
</evidence>
<dbReference type="GO" id="GO:0005525">
    <property type="term" value="F:GTP binding"/>
    <property type="evidence" value="ECO:0007669"/>
    <property type="project" value="UniProtKB-KW"/>
</dbReference>
<evidence type="ECO:0000313" key="5">
    <source>
        <dbReference type="EMBL" id="CAC5395252.1"/>
    </source>
</evidence>
<dbReference type="PROSITE" id="PS51720">
    <property type="entry name" value="G_AIG1"/>
    <property type="match status" value="1"/>
</dbReference>
<dbReference type="EMBL" id="CACVKT020005453">
    <property type="protein sequence ID" value="CAC5395252.1"/>
    <property type="molecule type" value="Genomic_DNA"/>
</dbReference>
<dbReference type="Gene3D" id="3.40.50.300">
    <property type="entry name" value="P-loop containing nucleotide triphosphate hydrolases"/>
    <property type="match status" value="1"/>
</dbReference>
<dbReference type="InterPro" id="IPR045058">
    <property type="entry name" value="GIMA/IAN/Toc"/>
</dbReference>
<dbReference type="OrthoDB" id="431287at2759"/>
<reference evidence="5 6" key="1">
    <citation type="submission" date="2020-06" db="EMBL/GenBank/DDBJ databases">
        <authorList>
            <person name="Li R."/>
            <person name="Bekaert M."/>
        </authorList>
    </citation>
    <scope>NUCLEOTIDE SEQUENCE [LARGE SCALE GENOMIC DNA]</scope>
    <source>
        <strain evidence="6">wild</strain>
    </source>
</reference>
<accession>A0A6J8CJ28</accession>
<evidence type="ECO:0000256" key="1">
    <source>
        <dbReference type="ARBA" id="ARBA00008535"/>
    </source>
</evidence>
<keyword evidence="2" id="KW-0547">Nucleotide-binding</keyword>
<dbReference type="FunFam" id="3.40.50.300:FF:000366">
    <property type="entry name" value="GTPase, IMAP family member 2"/>
    <property type="match status" value="1"/>
</dbReference>
<name>A0A6J8CJ28_MYTCO</name>
<gene>
    <name evidence="5" type="ORF">MCOR_29937</name>
</gene>
<dbReference type="SUPFAM" id="SSF52540">
    <property type="entry name" value="P-loop containing nucleoside triphosphate hydrolases"/>
    <property type="match status" value="1"/>
</dbReference>
<dbReference type="InterPro" id="IPR027417">
    <property type="entry name" value="P-loop_NTPase"/>
</dbReference>
<sequence length="267" mass="30543">MAVFAPFKNSAPGNELRLVLIGKTGVGKSKTGNSIIGDKKNKFEYGCDASSVTFRCSWKTAVRFGRKLDVVDTPGVFDTERANFEVQQEIIRCIALTAPGPHALLFCVKMGRFTEEDLDTITHFLKYFGKDLLKYTIVVFTQVDQWEADAEEQDKGPITVEQYINNLPQPLKKFVALCGNRYLFVNNRLTGRKQEDMVRQIIEKIDTLILENNKNWYSNTDYQMVEKVLEEETRSSQKSRDEVKTSSLFHEIISKLISTVLHVIRPF</sequence>
<comment type="similarity">
    <text evidence="1">Belongs to the TRAFAC class TrmE-Era-EngA-EngB-Septin-like GTPase superfamily. AIG1/Toc34/Toc159-like paraseptin GTPase family. IAN subfamily.</text>
</comment>
<protein>
    <recommendedName>
        <fullName evidence="4">AIG1-type G domain-containing protein</fullName>
    </recommendedName>
</protein>
<organism evidence="5 6">
    <name type="scientific">Mytilus coruscus</name>
    <name type="common">Sea mussel</name>
    <dbReference type="NCBI Taxonomy" id="42192"/>
    <lineage>
        <taxon>Eukaryota</taxon>
        <taxon>Metazoa</taxon>
        <taxon>Spiralia</taxon>
        <taxon>Lophotrochozoa</taxon>
        <taxon>Mollusca</taxon>
        <taxon>Bivalvia</taxon>
        <taxon>Autobranchia</taxon>
        <taxon>Pteriomorphia</taxon>
        <taxon>Mytilida</taxon>
        <taxon>Mytiloidea</taxon>
        <taxon>Mytilidae</taxon>
        <taxon>Mytilinae</taxon>
        <taxon>Mytilus</taxon>
    </lineage>
</organism>
<evidence type="ECO:0000259" key="4">
    <source>
        <dbReference type="PROSITE" id="PS51720"/>
    </source>
</evidence>
<proteinExistence type="inferred from homology"/>